<dbReference type="RefSeq" id="WP_075085118.1">
    <property type="nucleotide sequence ID" value="NZ_CP042912.1"/>
</dbReference>
<keyword evidence="1" id="KW-1133">Transmembrane helix</keyword>
<dbReference type="Proteomes" id="UP000322214">
    <property type="component" value="Chromosome"/>
</dbReference>
<dbReference type="KEGG" id="mff:MFFC18_08050"/>
<gene>
    <name evidence="2" type="ORF">MFFC18_08050</name>
</gene>
<evidence type="ECO:0000313" key="3">
    <source>
        <dbReference type="Proteomes" id="UP000322214"/>
    </source>
</evidence>
<keyword evidence="1" id="KW-0812">Transmembrane</keyword>
<keyword evidence="3" id="KW-1185">Reference proteome</keyword>
<proteinExistence type="predicted"/>
<feature type="transmembrane region" description="Helical" evidence="1">
    <location>
        <begin position="61"/>
        <end position="77"/>
    </location>
</feature>
<keyword evidence="1" id="KW-0472">Membrane</keyword>
<reference evidence="2 3" key="1">
    <citation type="submission" date="2019-08" db="EMBL/GenBank/DDBJ databases">
        <title>Deep-cultivation of Planctomycetes and their phenomic and genomic characterization uncovers novel biology.</title>
        <authorList>
            <person name="Wiegand S."/>
            <person name="Jogler M."/>
            <person name="Boedeker C."/>
            <person name="Pinto D."/>
            <person name="Vollmers J."/>
            <person name="Rivas-Marin E."/>
            <person name="Kohn T."/>
            <person name="Peeters S.H."/>
            <person name="Heuer A."/>
            <person name="Rast P."/>
            <person name="Oberbeckmann S."/>
            <person name="Bunk B."/>
            <person name="Jeske O."/>
            <person name="Meyerdierks A."/>
            <person name="Storesund J.E."/>
            <person name="Kallscheuer N."/>
            <person name="Luecker S."/>
            <person name="Lage O.M."/>
            <person name="Pohl T."/>
            <person name="Merkel B.J."/>
            <person name="Hornburger P."/>
            <person name="Mueller R.-W."/>
            <person name="Bruemmer F."/>
            <person name="Labrenz M."/>
            <person name="Spormann A.M."/>
            <person name="Op den Camp H."/>
            <person name="Overmann J."/>
            <person name="Amann R."/>
            <person name="Jetten M.S.M."/>
            <person name="Mascher T."/>
            <person name="Medema M.H."/>
            <person name="Devos D.P."/>
            <person name="Kaster A.-K."/>
            <person name="Ovreas L."/>
            <person name="Rohde M."/>
            <person name="Galperin M.Y."/>
            <person name="Jogler C."/>
        </authorList>
    </citation>
    <scope>NUCLEOTIDE SEQUENCE [LARGE SCALE GENOMIC DNA]</scope>
    <source>
        <strain evidence="2 3">FC18</strain>
    </source>
</reference>
<protein>
    <submittedName>
        <fullName evidence="2">Uncharacterized protein</fullName>
    </submittedName>
</protein>
<name>A0A5B9P412_9BACT</name>
<accession>A0A5B9P412</accession>
<organism evidence="2 3">
    <name type="scientific">Mariniblastus fucicola</name>
    <dbReference type="NCBI Taxonomy" id="980251"/>
    <lineage>
        <taxon>Bacteria</taxon>
        <taxon>Pseudomonadati</taxon>
        <taxon>Planctomycetota</taxon>
        <taxon>Planctomycetia</taxon>
        <taxon>Pirellulales</taxon>
        <taxon>Pirellulaceae</taxon>
        <taxon>Mariniblastus</taxon>
    </lineage>
</organism>
<evidence type="ECO:0000256" key="1">
    <source>
        <dbReference type="SAM" id="Phobius"/>
    </source>
</evidence>
<sequence>MIRFFGSQNKDELESSGLEASDARLRNVEWKVNLILAIVAIQLVLTVLLMVRAYLIPSTTTIVLVSVALIAAIWFFRKQIPALVKRMLVRQFVGEDSLTKKSSRSNSEDSIK</sequence>
<dbReference type="EMBL" id="CP042912">
    <property type="protein sequence ID" value="QEG20954.1"/>
    <property type="molecule type" value="Genomic_DNA"/>
</dbReference>
<evidence type="ECO:0000313" key="2">
    <source>
        <dbReference type="EMBL" id="QEG20954.1"/>
    </source>
</evidence>
<feature type="transmembrane region" description="Helical" evidence="1">
    <location>
        <begin position="34"/>
        <end position="55"/>
    </location>
</feature>
<dbReference type="AlphaFoldDB" id="A0A5B9P412"/>
<dbReference type="STRING" id="980251.GCA_001642875_02896"/>